<evidence type="ECO:0000313" key="2">
    <source>
        <dbReference type="EMBL" id="GAA4325647.1"/>
    </source>
</evidence>
<name>A0ABP8GJR6_9BACT</name>
<keyword evidence="2" id="KW-0413">Isomerase</keyword>
<feature type="domain" description="Xylose isomerase-like TIM barrel" evidence="1">
    <location>
        <begin position="52"/>
        <end position="300"/>
    </location>
</feature>
<organism evidence="2 3">
    <name type="scientific">Flaviaesturariibacter amylovorans</name>
    <dbReference type="NCBI Taxonomy" id="1084520"/>
    <lineage>
        <taxon>Bacteria</taxon>
        <taxon>Pseudomonadati</taxon>
        <taxon>Bacteroidota</taxon>
        <taxon>Chitinophagia</taxon>
        <taxon>Chitinophagales</taxon>
        <taxon>Chitinophagaceae</taxon>
        <taxon>Flaviaestuariibacter</taxon>
    </lineage>
</organism>
<reference evidence="3" key="1">
    <citation type="journal article" date="2019" name="Int. J. Syst. Evol. Microbiol.">
        <title>The Global Catalogue of Microorganisms (GCM) 10K type strain sequencing project: providing services to taxonomists for standard genome sequencing and annotation.</title>
        <authorList>
            <consortium name="The Broad Institute Genomics Platform"/>
            <consortium name="The Broad Institute Genome Sequencing Center for Infectious Disease"/>
            <person name="Wu L."/>
            <person name="Ma J."/>
        </authorList>
    </citation>
    <scope>NUCLEOTIDE SEQUENCE [LARGE SCALE GENOMIC DNA]</scope>
    <source>
        <strain evidence="3">JCM 17919</strain>
    </source>
</reference>
<dbReference type="GO" id="GO:0016853">
    <property type="term" value="F:isomerase activity"/>
    <property type="evidence" value="ECO:0007669"/>
    <property type="project" value="UniProtKB-KW"/>
</dbReference>
<dbReference type="SUPFAM" id="SSF51658">
    <property type="entry name" value="Xylose isomerase-like"/>
    <property type="match status" value="1"/>
</dbReference>
<dbReference type="InterPro" id="IPR050312">
    <property type="entry name" value="IolE/XylAMocC-like"/>
</dbReference>
<dbReference type="InterPro" id="IPR036237">
    <property type="entry name" value="Xyl_isomerase-like_sf"/>
</dbReference>
<dbReference type="Pfam" id="PF01261">
    <property type="entry name" value="AP_endonuc_2"/>
    <property type="match status" value="1"/>
</dbReference>
<dbReference type="RefSeq" id="WP_345254551.1">
    <property type="nucleotide sequence ID" value="NZ_BAABGY010000006.1"/>
</dbReference>
<evidence type="ECO:0000259" key="1">
    <source>
        <dbReference type="Pfam" id="PF01261"/>
    </source>
</evidence>
<dbReference type="Proteomes" id="UP001501725">
    <property type="component" value="Unassembled WGS sequence"/>
</dbReference>
<comment type="caution">
    <text evidence="2">The sequence shown here is derived from an EMBL/GenBank/DDBJ whole genome shotgun (WGS) entry which is preliminary data.</text>
</comment>
<dbReference type="InterPro" id="IPR013022">
    <property type="entry name" value="Xyl_isomerase-like_TIM-brl"/>
</dbReference>
<sequence>MISRRSFLRTGSLLTLGAAASSYVDLPKRKPVGVQLYTVRDAMSRDVAGTLTRVAATGFSYVEGATYSGTQQFYGMTPKAFAAALAAAGLTMPSNHYRWGFDVPKGATDGGTVDSGTPVRGTIRNGWEKAVADAREVGVRYMVLAWLSETERSSLDNYRRLAADLNVAGKTCADAGIQLCYHNHDFEFAPIDGQVPYDLLLRDTDPALVKMELDLYWTTKAGQDPVALFGKHPGRFPLWHVKDMDATPQQHFTEVGNGVIDFRRIFRARETAGMQHFFVEQDSTPGDPFDSIRESYRYVRRKLV</sequence>
<protein>
    <submittedName>
        <fullName evidence="2">Sugar phosphate isomerase/epimerase</fullName>
    </submittedName>
</protein>
<evidence type="ECO:0000313" key="3">
    <source>
        <dbReference type="Proteomes" id="UP001501725"/>
    </source>
</evidence>
<dbReference type="PANTHER" id="PTHR12110:SF41">
    <property type="entry name" value="INOSOSE DEHYDRATASE"/>
    <property type="match status" value="1"/>
</dbReference>
<keyword evidence="3" id="KW-1185">Reference proteome</keyword>
<accession>A0ABP8GJR6</accession>
<dbReference type="EMBL" id="BAABGY010000006">
    <property type="protein sequence ID" value="GAA4325647.1"/>
    <property type="molecule type" value="Genomic_DNA"/>
</dbReference>
<gene>
    <name evidence="2" type="ORF">GCM10023184_13780</name>
</gene>
<proteinExistence type="predicted"/>
<dbReference type="PROSITE" id="PS51318">
    <property type="entry name" value="TAT"/>
    <property type="match status" value="1"/>
</dbReference>
<dbReference type="InterPro" id="IPR006311">
    <property type="entry name" value="TAT_signal"/>
</dbReference>
<dbReference type="PANTHER" id="PTHR12110">
    <property type="entry name" value="HYDROXYPYRUVATE ISOMERASE"/>
    <property type="match status" value="1"/>
</dbReference>
<dbReference type="Gene3D" id="3.20.20.150">
    <property type="entry name" value="Divalent-metal-dependent TIM barrel enzymes"/>
    <property type="match status" value="1"/>
</dbReference>